<name>A0ABW8VHZ5_9PROT</name>
<dbReference type="EMBL" id="JBJLSN010000127">
    <property type="protein sequence ID" value="MFL7906057.1"/>
    <property type="molecule type" value="Genomic_DNA"/>
</dbReference>
<dbReference type="RefSeq" id="WP_407826090.1">
    <property type="nucleotide sequence ID" value="NZ_JBJLSN010000127.1"/>
</dbReference>
<feature type="signal peptide" evidence="4">
    <location>
        <begin position="1"/>
        <end position="31"/>
    </location>
</feature>
<evidence type="ECO:0000259" key="5">
    <source>
        <dbReference type="SMART" id="SM00062"/>
    </source>
</evidence>
<reference evidence="6 7" key="1">
    <citation type="submission" date="2024-11" db="EMBL/GenBank/DDBJ databases">
        <title>Draft genome sequences of two bacteria associated to sugarcane roots in Colombia.</title>
        <authorList>
            <person name="Pardo-Diaz S."/>
            <person name="Masmela-Mendoza J."/>
            <person name="Delgadillo-Duran P."/>
            <person name="Bautista E.J."/>
            <person name="Rojas-Tapias D.F."/>
        </authorList>
    </citation>
    <scope>NUCLEOTIDE SEQUENCE [LARGE SCALE GENOMIC DNA]</scope>
    <source>
        <strain evidence="6 7">Ap18</strain>
    </source>
</reference>
<accession>A0ABW8VHZ5</accession>
<dbReference type="PANTHER" id="PTHR30024:SF47">
    <property type="entry name" value="TAURINE-BINDING PERIPLASMIC PROTEIN"/>
    <property type="match status" value="1"/>
</dbReference>
<dbReference type="InterPro" id="IPR007210">
    <property type="entry name" value="ABC_Gly_betaine_transp_sub-bd"/>
</dbReference>
<dbReference type="InterPro" id="IPR001638">
    <property type="entry name" value="Solute-binding_3/MltF_N"/>
</dbReference>
<evidence type="ECO:0000256" key="1">
    <source>
        <dbReference type="ARBA" id="ARBA00004418"/>
    </source>
</evidence>
<protein>
    <submittedName>
        <fullName evidence="6">ABC transporter substrate-binding protein</fullName>
    </submittedName>
</protein>
<feature type="chain" id="PRO_5045223826" evidence="4">
    <location>
        <begin position="32"/>
        <end position="345"/>
    </location>
</feature>
<dbReference type="SMART" id="SM00062">
    <property type="entry name" value="PBPb"/>
    <property type="match status" value="1"/>
</dbReference>
<keyword evidence="3 4" id="KW-0732">Signal</keyword>
<keyword evidence="7" id="KW-1185">Reference proteome</keyword>
<dbReference type="Gene3D" id="3.40.190.10">
    <property type="entry name" value="Periplasmic binding protein-like II"/>
    <property type="match status" value="2"/>
</dbReference>
<evidence type="ECO:0000313" key="6">
    <source>
        <dbReference type="EMBL" id="MFL7906057.1"/>
    </source>
</evidence>
<evidence type="ECO:0000256" key="2">
    <source>
        <dbReference type="ARBA" id="ARBA00010742"/>
    </source>
</evidence>
<evidence type="ECO:0000256" key="3">
    <source>
        <dbReference type="ARBA" id="ARBA00022729"/>
    </source>
</evidence>
<sequence>MRPSFKGLVIAGVLGALSLLTAVPAATPARAEEVPEVVRLGYAGGPRVWMLGKADGSFEKAFGTSVKWIPFASGADVLTLLAAKELDIVRFGSSPATAGIIRKLPVEVVAVSGVIATSERLIARQEIASVKQLEGKTVAYPANSTAHYALQAAFKVHKVDVAKVKQVTLKPAELVAAWSRGDIDAAYVWGPFTQQLEAQGGKEILASRDLQKDGYYVWNNYVVRTEFAKKYPQIVVKLLQVHQQKVDQYKADPEDSAKIIAAHLNVDLDATRSTLAGLEYPSLAEQLTPRWVGDGATTPDSTIARGMADTAAFLAEIGEVRKADIPPSFAPFINTTYLRQAVGQK</sequence>
<feature type="domain" description="Solute-binding protein family 3/N-terminal" evidence="5">
    <location>
        <begin position="37"/>
        <end position="267"/>
    </location>
</feature>
<dbReference type="Pfam" id="PF04069">
    <property type="entry name" value="OpuAC"/>
    <property type="match status" value="1"/>
</dbReference>
<dbReference type="PANTHER" id="PTHR30024">
    <property type="entry name" value="ALIPHATIC SULFONATES-BINDING PROTEIN-RELATED"/>
    <property type="match status" value="1"/>
</dbReference>
<dbReference type="SUPFAM" id="SSF53850">
    <property type="entry name" value="Periplasmic binding protein-like II"/>
    <property type="match status" value="1"/>
</dbReference>
<gene>
    <name evidence="6" type="ORF">ACJ41P_33415</name>
</gene>
<organism evidence="6 7">
    <name type="scientific">Azospirillum argentinense</name>
    <dbReference type="NCBI Taxonomy" id="2970906"/>
    <lineage>
        <taxon>Bacteria</taxon>
        <taxon>Pseudomonadati</taxon>
        <taxon>Pseudomonadota</taxon>
        <taxon>Alphaproteobacteria</taxon>
        <taxon>Rhodospirillales</taxon>
        <taxon>Azospirillaceae</taxon>
        <taxon>Azospirillum</taxon>
    </lineage>
</organism>
<dbReference type="Proteomes" id="UP001628281">
    <property type="component" value="Unassembled WGS sequence"/>
</dbReference>
<comment type="caution">
    <text evidence="6">The sequence shown here is derived from an EMBL/GenBank/DDBJ whole genome shotgun (WGS) entry which is preliminary data.</text>
</comment>
<comment type="similarity">
    <text evidence="2">Belongs to the bacterial solute-binding protein SsuA/TauA family.</text>
</comment>
<evidence type="ECO:0000256" key="4">
    <source>
        <dbReference type="SAM" id="SignalP"/>
    </source>
</evidence>
<proteinExistence type="inferred from homology"/>
<evidence type="ECO:0000313" key="7">
    <source>
        <dbReference type="Proteomes" id="UP001628281"/>
    </source>
</evidence>
<comment type="subcellular location">
    <subcellularLocation>
        <location evidence="1">Periplasm</location>
    </subcellularLocation>
</comment>